<reference evidence="3" key="1">
    <citation type="submission" date="2020-11" db="EMBL/GenBank/DDBJ databases">
        <authorList>
            <consortium name="DOE Joint Genome Institute"/>
            <person name="Ahrendt S."/>
            <person name="Riley R."/>
            <person name="Andreopoulos W."/>
            <person name="Labutti K."/>
            <person name="Pangilinan J."/>
            <person name="Ruiz-Duenas F.J."/>
            <person name="Barrasa J.M."/>
            <person name="Sanchez-Garcia M."/>
            <person name="Camarero S."/>
            <person name="Miyauchi S."/>
            <person name="Serrano A."/>
            <person name="Linde D."/>
            <person name="Babiker R."/>
            <person name="Drula E."/>
            <person name="Ayuso-Fernandez I."/>
            <person name="Pacheco R."/>
            <person name="Padilla G."/>
            <person name="Ferreira P."/>
            <person name="Barriuso J."/>
            <person name="Kellner H."/>
            <person name="Castanera R."/>
            <person name="Alfaro M."/>
            <person name="Ramirez L."/>
            <person name="Pisabarro A.G."/>
            <person name="Kuo A."/>
            <person name="Tritt A."/>
            <person name="Lipzen A."/>
            <person name="He G."/>
            <person name="Yan M."/>
            <person name="Ng V."/>
            <person name="Cullen D."/>
            <person name="Martin F."/>
            <person name="Rosso M.-N."/>
            <person name="Henrissat B."/>
            <person name="Hibbett D."/>
            <person name="Martinez A.T."/>
            <person name="Grigoriev I.V."/>
        </authorList>
    </citation>
    <scope>NUCLEOTIDE SEQUENCE</scope>
    <source>
        <strain evidence="3">CBS 506.95</strain>
    </source>
</reference>
<evidence type="ECO:0000313" key="4">
    <source>
        <dbReference type="Proteomes" id="UP000807306"/>
    </source>
</evidence>
<evidence type="ECO:0000256" key="1">
    <source>
        <dbReference type="SAM" id="MobiDB-lite"/>
    </source>
</evidence>
<keyword evidence="2" id="KW-1133">Transmembrane helix</keyword>
<proteinExistence type="predicted"/>
<dbReference type="Gene3D" id="2.60.120.260">
    <property type="entry name" value="Galactose-binding domain-like"/>
    <property type="match status" value="1"/>
</dbReference>
<dbReference type="AlphaFoldDB" id="A0A9P6JPE2"/>
<evidence type="ECO:0000256" key="2">
    <source>
        <dbReference type="SAM" id="Phobius"/>
    </source>
</evidence>
<name>A0A9P6JPE2_9AGAR</name>
<sequence>MSSSSFNITRWVIIDDTNPRINYAIPREWSAQRATSNVQGTSGLPFNNTLHAAPASGLVQSFSFSFTGTSVAVYSVDNFLNISGAASPEVECVIDTINAHTTPPSFDGKAENNWELCSQYHMEDRQHTLTINSGSLNQTFLFDWIQYAPSLNASMENQTVYIENFDPDIVYGSGWAGLGMWYSFTSNPNATLDFEFTGISLQWYGVIPEFRSRVPTTATYTVDGGPAQVLNLTGPPDSSSNLENHQFFEISSLSMGKHKLSVVYNGDSTKAPLTLDYLVVQNGSLPYAPSPPNTDTPNTTHDTKHSNHIGPIVGGIFSGIFALGVILGLLFFYYRQRTTQREDDFTIFPLEVGLFDVQTNRGISPPSKAEQSDPTSGNHALTLRPQYRISRFFKRRQTQRQIEELPPPLTQVNNTILSPHVEVVRHQDSGLRALEDPQSTPEIVEMPPEYTPG</sequence>
<evidence type="ECO:0000313" key="3">
    <source>
        <dbReference type="EMBL" id="KAF9527584.1"/>
    </source>
</evidence>
<feature type="transmembrane region" description="Helical" evidence="2">
    <location>
        <begin position="312"/>
        <end position="334"/>
    </location>
</feature>
<dbReference type="Proteomes" id="UP000807306">
    <property type="component" value="Unassembled WGS sequence"/>
</dbReference>
<feature type="region of interest" description="Disordered" evidence="1">
    <location>
        <begin position="430"/>
        <end position="453"/>
    </location>
</feature>
<dbReference type="OrthoDB" id="3052647at2759"/>
<dbReference type="EMBL" id="MU157860">
    <property type="protein sequence ID" value="KAF9527584.1"/>
    <property type="molecule type" value="Genomic_DNA"/>
</dbReference>
<keyword evidence="2" id="KW-0472">Membrane</keyword>
<keyword evidence="2" id="KW-0812">Transmembrane</keyword>
<protein>
    <recommendedName>
        <fullName evidence="5">Transmembrane protein</fullName>
    </recommendedName>
</protein>
<evidence type="ECO:0008006" key="5">
    <source>
        <dbReference type="Google" id="ProtNLM"/>
    </source>
</evidence>
<keyword evidence="4" id="KW-1185">Reference proteome</keyword>
<comment type="caution">
    <text evidence="3">The sequence shown here is derived from an EMBL/GenBank/DDBJ whole genome shotgun (WGS) entry which is preliminary data.</text>
</comment>
<gene>
    <name evidence="3" type="ORF">CPB83DRAFT_815375</name>
</gene>
<feature type="region of interest" description="Disordered" evidence="1">
    <location>
        <begin position="361"/>
        <end position="381"/>
    </location>
</feature>
<organism evidence="3 4">
    <name type="scientific">Crepidotus variabilis</name>
    <dbReference type="NCBI Taxonomy" id="179855"/>
    <lineage>
        <taxon>Eukaryota</taxon>
        <taxon>Fungi</taxon>
        <taxon>Dikarya</taxon>
        <taxon>Basidiomycota</taxon>
        <taxon>Agaricomycotina</taxon>
        <taxon>Agaricomycetes</taxon>
        <taxon>Agaricomycetidae</taxon>
        <taxon>Agaricales</taxon>
        <taxon>Agaricineae</taxon>
        <taxon>Crepidotaceae</taxon>
        <taxon>Crepidotus</taxon>
    </lineage>
</organism>
<accession>A0A9P6JPE2</accession>